<protein>
    <submittedName>
        <fullName evidence="1">Uncharacterized protein</fullName>
    </submittedName>
</protein>
<gene>
    <name evidence="1" type="ORF">g.134876</name>
</gene>
<name>A0A2S2NZB7_SCHGA</name>
<organism evidence="1">
    <name type="scientific">Schizaphis graminum</name>
    <name type="common">Green bug aphid</name>
    <dbReference type="NCBI Taxonomy" id="13262"/>
    <lineage>
        <taxon>Eukaryota</taxon>
        <taxon>Metazoa</taxon>
        <taxon>Ecdysozoa</taxon>
        <taxon>Arthropoda</taxon>
        <taxon>Hexapoda</taxon>
        <taxon>Insecta</taxon>
        <taxon>Pterygota</taxon>
        <taxon>Neoptera</taxon>
        <taxon>Paraneoptera</taxon>
        <taxon>Hemiptera</taxon>
        <taxon>Sternorrhyncha</taxon>
        <taxon>Aphidomorpha</taxon>
        <taxon>Aphidoidea</taxon>
        <taxon>Aphididae</taxon>
        <taxon>Aphidini</taxon>
        <taxon>Schizaphis</taxon>
    </lineage>
</organism>
<proteinExistence type="predicted"/>
<sequence>MDDLVKHVIDVCVEILRAEGFIHENGTDNYEFFKKKTNFLNEYTIYLVGKAMRLIGKCKGIIEWCNRRCLTILTDNGCSAEKTGSDNLKILTSQFENKEFANEIAQAYYQKLLEENQIEKELPTTTQFCKEY</sequence>
<dbReference type="AlphaFoldDB" id="A0A2S2NZB7"/>
<accession>A0A2S2NZB7</accession>
<evidence type="ECO:0000313" key="1">
    <source>
        <dbReference type="EMBL" id="MBY22515.1"/>
    </source>
</evidence>
<reference evidence="1" key="1">
    <citation type="submission" date="2018-04" db="EMBL/GenBank/DDBJ databases">
        <title>Transcriptome of Schizaphis graminum biotype I.</title>
        <authorList>
            <person name="Scully E.D."/>
            <person name="Geib S.M."/>
            <person name="Palmer N.A."/>
            <person name="Koch K."/>
            <person name="Bradshaw J."/>
            <person name="Heng-Moss T."/>
            <person name="Sarath G."/>
        </authorList>
    </citation>
    <scope>NUCLEOTIDE SEQUENCE</scope>
</reference>
<dbReference type="EMBL" id="GGMR01009896">
    <property type="protein sequence ID" value="MBY22515.1"/>
    <property type="molecule type" value="Transcribed_RNA"/>
</dbReference>